<dbReference type="Gene3D" id="2.60.120.290">
    <property type="entry name" value="Spermadhesin, CUB domain"/>
    <property type="match status" value="1"/>
</dbReference>
<name>A0ABD0LIL4_9CAEN</name>
<feature type="domain" description="CUB" evidence="3">
    <location>
        <begin position="25"/>
        <end position="118"/>
    </location>
</feature>
<evidence type="ECO:0000313" key="5">
    <source>
        <dbReference type="Proteomes" id="UP001519460"/>
    </source>
</evidence>
<dbReference type="InterPro" id="IPR022041">
    <property type="entry name" value="Methyltransf_FA"/>
</dbReference>
<evidence type="ECO:0000313" key="4">
    <source>
        <dbReference type="EMBL" id="KAK7499382.1"/>
    </source>
</evidence>
<keyword evidence="1" id="KW-1015">Disulfide bond</keyword>
<evidence type="ECO:0000256" key="2">
    <source>
        <dbReference type="SAM" id="SignalP"/>
    </source>
</evidence>
<evidence type="ECO:0000259" key="3">
    <source>
        <dbReference type="SMART" id="SM00042"/>
    </source>
</evidence>
<feature type="non-terminal residue" evidence="4">
    <location>
        <position position="346"/>
    </location>
</feature>
<proteinExistence type="predicted"/>
<dbReference type="Proteomes" id="UP001519460">
    <property type="component" value="Unassembled WGS sequence"/>
</dbReference>
<dbReference type="InterPro" id="IPR000859">
    <property type="entry name" value="CUB_dom"/>
</dbReference>
<organism evidence="4 5">
    <name type="scientific">Batillaria attramentaria</name>
    <dbReference type="NCBI Taxonomy" id="370345"/>
    <lineage>
        <taxon>Eukaryota</taxon>
        <taxon>Metazoa</taxon>
        <taxon>Spiralia</taxon>
        <taxon>Lophotrochozoa</taxon>
        <taxon>Mollusca</taxon>
        <taxon>Gastropoda</taxon>
        <taxon>Caenogastropoda</taxon>
        <taxon>Sorbeoconcha</taxon>
        <taxon>Cerithioidea</taxon>
        <taxon>Batillariidae</taxon>
        <taxon>Batillaria</taxon>
    </lineage>
</organism>
<feature type="signal peptide" evidence="2">
    <location>
        <begin position="1"/>
        <end position="25"/>
    </location>
</feature>
<dbReference type="SMART" id="SM00042">
    <property type="entry name" value="CUB"/>
    <property type="match status" value="1"/>
</dbReference>
<feature type="chain" id="PRO_5044806799" description="CUB domain-containing protein" evidence="2">
    <location>
        <begin position="26"/>
        <end position="346"/>
    </location>
</feature>
<accession>A0ABD0LIL4</accession>
<dbReference type="Pfam" id="PF12248">
    <property type="entry name" value="Methyltransf_FA"/>
    <property type="match status" value="1"/>
</dbReference>
<keyword evidence="2" id="KW-0732">Signal</keyword>
<comment type="caution">
    <text evidence="4">The sequence shown here is derived from an EMBL/GenBank/DDBJ whole genome shotgun (WGS) entry which is preliminary data.</text>
</comment>
<dbReference type="InterPro" id="IPR035914">
    <property type="entry name" value="Sperma_CUB_dom_sf"/>
</dbReference>
<dbReference type="EMBL" id="JACVVK020000044">
    <property type="protein sequence ID" value="KAK7499382.1"/>
    <property type="molecule type" value="Genomic_DNA"/>
</dbReference>
<protein>
    <recommendedName>
        <fullName evidence="3">CUB domain-containing protein</fullName>
    </recommendedName>
</protein>
<gene>
    <name evidence="4" type="ORF">BaRGS_00009357</name>
</gene>
<keyword evidence="5" id="KW-1185">Reference proteome</keyword>
<sequence length="346" mass="37179">MMERRGASHFIAALIVVVYLQPGDASAVVQVNGNTGTFLSYNYPNNYPPNLDVEYRAIFTTSGPQQNDYVTIQGGYKRCGGPSAYTTYVTVPGNQLTVFFHTTGSYEYPGFNITYTVIEGTCQTTMSVAGSSNIYWLPITDMPGRQTLVFSVRACDTVNVGLGKHQGSPFLNMWLIKIGDSSNTQSVLKKCTANSCSQEAAVSHSPLSCCEFRSFWLKWDNSAVFFGTGNAISQATSVLSATSSWIEVVWVFIGSASSFLVTPEAPLLDFYCGLSPDLTLPSSCQSTPVPIVSTTAATTSAEVTTQGITSPVPVTTVDPTTEDTTVEITTADVTTEETTAEITTEE</sequence>
<dbReference type="SUPFAM" id="SSF49854">
    <property type="entry name" value="Spermadhesin, CUB domain"/>
    <property type="match status" value="1"/>
</dbReference>
<dbReference type="AlphaFoldDB" id="A0ABD0LIL4"/>
<reference evidence="4 5" key="1">
    <citation type="journal article" date="2023" name="Sci. Data">
        <title>Genome assembly of the Korean intertidal mud-creeper Batillaria attramentaria.</title>
        <authorList>
            <person name="Patra A.K."/>
            <person name="Ho P.T."/>
            <person name="Jun S."/>
            <person name="Lee S.J."/>
            <person name="Kim Y."/>
            <person name="Won Y.J."/>
        </authorList>
    </citation>
    <scope>NUCLEOTIDE SEQUENCE [LARGE SCALE GENOMIC DNA]</scope>
    <source>
        <strain evidence="4">Wonlab-2016</strain>
    </source>
</reference>
<evidence type="ECO:0000256" key="1">
    <source>
        <dbReference type="ARBA" id="ARBA00023157"/>
    </source>
</evidence>